<dbReference type="OrthoDB" id="2325716at2759"/>
<feature type="compositionally biased region" description="Low complexity" evidence="1">
    <location>
        <begin position="11"/>
        <end position="51"/>
    </location>
</feature>
<reference evidence="2" key="1">
    <citation type="submission" date="2021-03" db="EMBL/GenBank/DDBJ databases">
        <authorList>
            <person name="Bekaert M."/>
        </authorList>
    </citation>
    <scope>NUCLEOTIDE SEQUENCE</scope>
</reference>
<proteinExistence type="predicted"/>
<feature type="compositionally biased region" description="Low complexity" evidence="1">
    <location>
        <begin position="66"/>
        <end position="86"/>
    </location>
</feature>
<keyword evidence="3" id="KW-1185">Reference proteome</keyword>
<evidence type="ECO:0000313" key="3">
    <source>
        <dbReference type="Proteomes" id="UP000683360"/>
    </source>
</evidence>
<sequence>MATNSPRSDRTSVSARSDRSSVSARSDRSSGSARSDRSSVSARSDRPSVSAKSDRPSGSARSDRPPVSASSDRPSGSARSDRSSVSNKKPGITRISSLVDESLMVKKSQSSKSKVAKPVTKNIQRTISREESKITEEQTKKAEAKFERLLEGCLDDLPSFLPCKEVLVIDELFVEPFISHNQYGDMRAERNAIVKEVHPFLEEYCAKYDLDFQIVDMRWGVTEDSQNDHSVEKICLLEVENCQNLSLGPNFIFISGDRYGFRPIPVEIDKDEFDTLKKIAEKNSLSDTELLDIWYLLDENAIPPLYILQPIRSQFKFFGDHSGGCDEQRNKDTIGWAKTFKSLQTVLRKAATLACKAKQLSTDKLHKYFYSVTEIEVNKGILTAKEPNVHSSIYQRDLNGLDITDDTIKKYVDTTMENGKMVFDEEAKLLREKIRKQIPSALKKSGRIHQYQVKWHNGGIHPEKHVEQRDYIKNLCADLIKDICELIDKAREDQKDLIRTEYYTDYQEVLHHQHFCKLKCEIFCGRDDVLQQAKKYILKDMSRRPLILYAPSGAGKTSVMSKILQNLPEWFKRSLTLELLDF</sequence>
<dbReference type="Proteomes" id="UP000683360">
    <property type="component" value="Unassembled WGS sequence"/>
</dbReference>
<dbReference type="PANTHER" id="PTHR19871:SF14">
    <property type="entry name" value="DUF4062 DOMAIN-CONTAINING PROTEIN"/>
    <property type="match status" value="1"/>
</dbReference>
<dbReference type="PANTHER" id="PTHR19871">
    <property type="entry name" value="BETA TRANSDUCIN-RELATED PROTEIN"/>
    <property type="match status" value="1"/>
</dbReference>
<organism evidence="2 3">
    <name type="scientific">Mytilus edulis</name>
    <name type="common">Blue mussel</name>
    <dbReference type="NCBI Taxonomy" id="6550"/>
    <lineage>
        <taxon>Eukaryota</taxon>
        <taxon>Metazoa</taxon>
        <taxon>Spiralia</taxon>
        <taxon>Lophotrochozoa</taxon>
        <taxon>Mollusca</taxon>
        <taxon>Bivalvia</taxon>
        <taxon>Autobranchia</taxon>
        <taxon>Pteriomorphia</taxon>
        <taxon>Mytilida</taxon>
        <taxon>Mytiloidea</taxon>
        <taxon>Mytilidae</taxon>
        <taxon>Mytilinae</taxon>
        <taxon>Mytilus</taxon>
    </lineage>
</organism>
<accession>A0A8S3S7K4</accession>
<dbReference type="Gene3D" id="3.40.50.300">
    <property type="entry name" value="P-loop containing nucleotide triphosphate hydrolases"/>
    <property type="match status" value="1"/>
</dbReference>
<dbReference type="InterPro" id="IPR052752">
    <property type="entry name" value="NACHT-WD_repeat"/>
</dbReference>
<evidence type="ECO:0000313" key="2">
    <source>
        <dbReference type="EMBL" id="CAG2215281.1"/>
    </source>
</evidence>
<feature type="region of interest" description="Disordered" evidence="1">
    <location>
        <begin position="1"/>
        <end position="135"/>
    </location>
</feature>
<evidence type="ECO:0000256" key="1">
    <source>
        <dbReference type="SAM" id="MobiDB-lite"/>
    </source>
</evidence>
<dbReference type="AlphaFoldDB" id="A0A8S3S7K4"/>
<protein>
    <submittedName>
        <fullName evidence="2">Uncharacterized protein</fullName>
    </submittedName>
</protein>
<gene>
    <name evidence="2" type="ORF">MEDL_29083</name>
</gene>
<dbReference type="EMBL" id="CAJPWZ010001439">
    <property type="protein sequence ID" value="CAG2215281.1"/>
    <property type="molecule type" value="Genomic_DNA"/>
</dbReference>
<dbReference type="SUPFAM" id="SSF52540">
    <property type="entry name" value="P-loop containing nucleoside triphosphate hydrolases"/>
    <property type="match status" value="1"/>
</dbReference>
<name>A0A8S3S7K4_MYTED</name>
<comment type="caution">
    <text evidence="2">The sequence shown here is derived from an EMBL/GenBank/DDBJ whole genome shotgun (WGS) entry which is preliminary data.</text>
</comment>
<dbReference type="InterPro" id="IPR027417">
    <property type="entry name" value="P-loop_NTPase"/>
</dbReference>